<comment type="caution">
    <text evidence="1">The sequence shown here is derived from an EMBL/GenBank/DDBJ whole genome shotgun (WGS) entry which is preliminary data.</text>
</comment>
<dbReference type="STRING" id="314230.DSM3645_04820"/>
<accession>A4A1N8</accession>
<dbReference type="AlphaFoldDB" id="A4A1N8"/>
<evidence type="ECO:0000313" key="1">
    <source>
        <dbReference type="EMBL" id="EAQ77343.1"/>
    </source>
</evidence>
<name>A4A1N8_9BACT</name>
<protein>
    <submittedName>
        <fullName evidence="1">Uncharacterized protein</fullName>
    </submittedName>
</protein>
<dbReference type="HOGENOM" id="CLU_3402322_0_0_0"/>
<sequence length="30" mass="3392">MMVESIAVSLHPLYVTGAIGWLDFRGLRRC</sequence>
<proteinExistence type="predicted"/>
<evidence type="ECO:0000313" key="2">
    <source>
        <dbReference type="Proteomes" id="UP000004358"/>
    </source>
</evidence>
<gene>
    <name evidence="1" type="ORF">DSM3645_04820</name>
</gene>
<organism evidence="1 2">
    <name type="scientific">Blastopirellula marina DSM 3645</name>
    <dbReference type="NCBI Taxonomy" id="314230"/>
    <lineage>
        <taxon>Bacteria</taxon>
        <taxon>Pseudomonadati</taxon>
        <taxon>Planctomycetota</taxon>
        <taxon>Planctomycetia</taxon>
        <taxon>Pirellulales</taxon>
        <taxon>Pirellulaceae</taxon>
        <taxon>Blastopirellula</taxon>
    </lineage>
</organism>
<dbReference type="EMBL" id="AANZ01000036">
    <property type="protein sequence ID" value="EAQ77343.1"/>
    <property type="molecule type" value="Genomic_DNA"/>
</dbReference>
<dbReference type="Proteomes" id="UP000004358">
    <property type="component" value="Unassembled WGS sequence"/>
</dbReference>
<reference evidence="1 2" key="1">
    <citation type="submission" date="2006-02" db="EMBL/GenBank/DDBJ databases">
        <authorList>
            <person name="Amann R."/>
            <person name="Ferriera S."/>
            <person name="Johnson J."/>
            <person name="Kravitz S."/>
            <person name="Halpern A."/>
            <person name="Remington K."/>
            <person name="Beeson K."/>
            <person name="Tran B."/>
            <person name="Rogers Y.-H."/>
            <person name="Friedman R."/>
            <person name="Venter J.C."/>
        </authorList>
    </citation>
    <scope>NUCLEOTIDE SEQUENCE [LARGE SCALE GENOMIC DNA]</scope>
    <source>
        <strain evidence="1 2">DSM 3645</strain>
    </source>
</reference>